<feature type="transmembrane region" description="Helical" evidence="1">
    <location>
        <begin position="175"/>
        <end position="195"/>
    </location>
</feature>
<name>A0A382VH35_9ZZZZ</name>
<reference evidence="2" key="1">
    <citation type="submission" date="2018-05" db="EMBL/GenBank/DDBJ databases">
        <authorList>
            <person name="Lanie J.A."/>
            <person name="Ng W.-L."/>
            <person name="Kazmierczak K.M."/>
            <person name="Andrzejewski T.M."/>
            <person name="Davidsen T.M."/>
            <person name="Wayne K.J."/>
            <person name="Tettelin H."/>
            <person name="Glass J.I."/>
            <person name="Rusch D."/>
            <person name="Podicherti R."/>
            <person name="Tsui H.-C.T."/>
            <person name="Winkler M.E."/>
        </authorList>
    </citation>
    <scope>NUCLEOTIDE SEQUENCE</scope>
</reference>
<feature type="transmembrane region" description="Helical" evidence="1">
    <location>
        <begin position="95"/>
        <end position="114"/>
    </location>
</feature>
<feature type="transmembrane region" description="Helical" evidence="1">
    <location>
        <begin position="246"/>
        <end position="265"/>
    </location>
</feature>
<accession>A0A382VH35</accession>
<feature type="non-terminal residue" evidence="2">
    <location>
        <position position="1"/>
    </location>
</feature>
<organism evidence="2">
    <name type="scientific">marine metagenome</name>
    <dbReference type="NCBI Taxonomy" id="408172"/>
    <lineage>
        <taxon>unclassified sequences</taxon>
        <taxon>metagenomes</taxon>
        <taxon>ecological metagenomes</taxon>
    </lineage>
</organism>
<feature type="transmembrane region" description="Helical" evidence="1">
    <location>
        <begin position="215"/>
        <end position="234"/>
    </location>
</feature>
<gene>
    <name evidence="2" type="ORF">METZ01_LOCUS398062</name>
</gene>
<feature type="transmembrane region" description="Helical" evidence="1">
    <location>
        <begin position="121"/>
        <end position="136"/>
    </location>
</feature>
<feature type="transmembrane region" description="Helical" evidence="1">
    <location>
        <begin position="142"/>
        <end position="163"/>
    </location>
</feature>
<evidence type="ECO:0008006" key="3">
    <source>
        <dbReference type="Google" id="ProtNLM"/>
    </source>
</evidence>
<keyword evidence="1" id="KW-0812">Transmembrane</keyword>
<keyword evidence="1" id="KW-1133">Transmembrane helix</keyword>
<evidence type="ECO:0000313" key="2">
    <source>
        <dbReference type="EMBL" id="SVD45208.1"/>
    </source>
</evidence>
<sequence>VSSADGFLMYSMSKKNLLIFISVSVLAIHKLVFLITFKINYPYAADTADVFNPIFYLITENKFALFENKLSHLLIFPKIISYPNLALNSFDVGNLFYLQWIVISLTVFVLYLILKQTDKNLVWTLIPISAFLYSPLTTSGYWSAAILGWLFSMLGIVLVVYFLNRIPIRLSTFSLGAFFAIFSTFSIMIGVISWITGLIMLTPKLLEKQFAKKKWFFLWIPITISVGFSYLYLISDSPQPVFYESFFTYTSFSFITNFLASSFRLKFDFLMVFVGTISLI</sequence>
<protein>
    <recommendedName>
        <fullName evidence="3">Glycosyltransferase RgtA/B/C/D-like domain-containing protein</fullName>
    </recommendedName>
</protein>
<proteinExistence type="predicted"/>
<feature type="transmembrane region" description="Helical" evidence="1">
    <location>
        <begin position="17"/>
        <end position="37"/>
    </location>
</feature>
<dbReference type="EMBL" id="UINC01151540">
    <property type="protein sequence ID" value="SVD45208.1"/>
    <property type="molecule type" value="Genomic_DNA"/>
</dbReference>
<keyword evidence="1" id="KW-0472">Membrane</keyword>
<dbReference type="AlphaFoldDB" id="A0A382VH35"/>
<evidence type="ECO:0000256" key="1">
    <source>
        <dbReference type="SAM" id="Phobius"/>
    </source>
</evidence>
<feature type="non-terminal residue" evidence="2">
    <location>
        <position position="280"/>
    </location>
</feature>